<feature type="transmembrane region" description="Helical" evidence="1">
    <location>
        <begin position="91"/>
        <end position="114"/>
    </location>
</feature>
<accession>A0A409X3U8</accession>
<dbReference type="InParanoid" id="A0A409X3U8"/>
<sequence length="262" mass="28949">MSVFNPLLNILIEGLREIQLIRYTRVRLCSDYIRPRALCRSSVEHSAATNSHEGLRVFQWEGITGLVGCIVADVTLQVRIYALYSGSKRILALMLTTYVLCVTASGWVVGTALANGEAFVVPIPIGGAVCDLRIIPLHIYAFWIPMITFQILLCILAIIPAVNSFKVDGSIMKFYSGRGLYNILIRDSTIYFAIIAVTYISCLTVWVIEQKNGLIETPIGFSVAIQCSLCSRIILNLREADQLVVSDNGTQKNAMVYGSGNY</sequence>
<keyword evidence="1" id="KW-0812">Transmembrane</keyword>
<dbReference type="EMBL" id="NHYD01002715">
    <property type="protein sequence ID" value="PPQ85428.1"/>
    <property type="molecule type" value="Genomic_DNA"/>
</dbReference>
<keyword evidence="3" id="KW-1185">Reference proteome</keyword>
<keyword evidence="1" id="KW-0472">Membrane</keyword>
<name>A0A409X3U8_PSICY</name>
<dbReference type="OrthoDB" id="3349377at2759"/>
<feature type="transmembrane region" description="Helical" evidence="1">
    <location>
        <begin position="183"/>
        <end position="208"/>
    </location>
</feature>
<dbReference type="Proteomes" id="UP000283269">
    <property type="component" value="Unassembled WGS sequence"/>
</dbReference>
<feature type="transmembrane region" description="Helical" evidence="1">
    <location>
        <begin position="140"/>
        <end position="162"/>
    </location>
</feature>
<reference evidence="2 3" key="1">
    <citation type="journal article" date="2018" name="Evol. Lett.">
        <title>Horizontal gene cluster transfer increased hallucinogenic mushroom diversity.</title>
        <authorList>
            <person name="Reynolds H.T."/>
            <person name="Vijayakumar V."/>
            <person name="Gluck-Thaler E."/>
            <person name="Korotkin H.B."/>
            <person name="Matheny P.B."/>
            <person name="Slot J.C."/>
        </authorList>
    </citation>
    <scope>NUCLEOTIDE SEQUENCE [LARGE SCALE GENOMIC DNA]</scope>
    <source>
        <strain evidence="2 3">2631</strain>
    </source>
</reference>
<organism evidence="2 3">
    <name type="scientific">Psilocybe cyanescens</name>
    <dbReference type="NCBI Taxonomy" id="93625"/>
    <lineage>
        <taxon>Eukaryota</taxon>
        <taxon>Fungi</taxon>
        <taxon>Dikarya</taxon>
        <taxon>Basidiomycota</taxon>
        <taxon>Agaricomycotina</taxon>
        <taxon>Agaricomycetes</taxon>
        <taxon>Agaricomycetidae</taxon>
        <taxon>Agaricales</taxon>
        <taxon>Agaricineae</taxon>
        <taxon>Strophariaceae</taxon>
        <taxon>Psilocybe</taxon>
    </lineage>
</organism>
<evidence type="ECO:0000313" key="3">
    <source>
        <dbReference type="Proteomes" id="UP000283269"/>
    </source>
</evidence>
<gene>
    <name evidence="2" type="ORF">CVT25_006320</name>
</gene>
<keyword evidence="1" id="KW-1133">Transmembrane helix</keyword>
<evidence type="ECO:0000256" key="1">
    <source>
        <dbReference type="SAM" id="Phobius"/>
    </source>
</evidence>
<evidence type="ECO:0000313" key="2">
    <source>
        <dbReference type="EMBL" id="PPQ85428.1"/>
    </source>
</evidence>
<comment type="caution">
    <text evidence="2">The sequence shown here is derived from an EMBL/GenBank/DDBJ whole genome shotgun (WGS) entry which is preliminary data.</text>
</comment>
<protein>
    <submittedName>
        <fullName evidence="2">Uncharacterized protein</fullName>
    </submittedName>
</protein>
<dbReference type="AlphaFoldDB" id="A0A409X3U8"/>
<proteinExistence type="predicted"/>